<keyword evidence="5 6" id="KW-0664">Pyridoxine biosynthesis</keyword>
<comment type="pathway">
    <text evidence="6">Cofactor metabolism; pyridoxal 5'-phosphate salvage; pyridoxal 5'-phosphate from pyridoxine 5'-phosphate: step 1/1.</text>
</comment>
<comment type="similarity">
    <text evidence="1 6">Belongs to the pyridoxamine 5'-phosphate oxidase family.</text>
</comment>
<organism evidence="9 10">
    <name type="scientific">Kingella pumchi</name>
    <dbReference type="NCBI Taxonomy" id="2779506"/>
    <lineage>
        <taxon>Bacteria</taxon>
        <taxon>Pseudomonadati</taxon>
        <taxon>Pseudomonadota</taxon>
        <taxon>Betaproteobacteria</taxon>
        <taxon>Neisseriales</taxon>
        <taxon>Neisseriaceae</taxon>
        <taxon>Kingella</taxon>
    </lineage>
</organism>
<dbReference type="PANTHER" id="PTHR10851:SF0">
    <property type="entry name" value="PYRIDOXINE-5'-PHOSPHATE OXIDASE"/>
    <property type="match status" value="1"/>
</dbReference>
<dbReference type="PROSITE" id="PS01064">
    <property type="entry name" value="PYRIDOX_OXIDASE"/>
    <property type="match status" value="1"/>
</dbReference>
<dbReference type="PIRSF" id="PIRSF000190">
    <property type="entry name" value="Pyd_amn-ph_oxd"/>
    <property type="match status" value="1"/>
</dbReference>
<dbReference type="GO" id="GO:0004733">
    <property type="term" value="F:pyridoxamine phosphate oxidase activity"/>
    <property type="evidence" value="ECO:0007669"/>
    <property type="project" value="UniProtKB-EC"/>
</dbReference>
<dbReference type="RefSeq" id="WP_238747179.1">
    <property type="nucleotide sequence ID" value="NZ_JAKOOW010000024.1"/>
</dbReference>
<dbReference type="InterPro" id="IPR000659">
    <property type="entry name" value="Pyridox_Oxase"/>
</dbReference>
<dbReference type="Gene3D" id="2.30.110.10">
    <property type="entry name" value="Electron Transport, Fmn-binding Protein, Chain A"/>
    <property type="match status" value="1"/>
</dbReference>
<feature type="binding site" evidence="6">
    <location>
        <position position="81"/>
    </location>
    <ligand>
        <name>FMN</name>
        <dbReference type="ChEBI" id="CHEBI:58210"/>
    </ligand>
</feature>
<feature type="binding site" evidence="6">
    <location>
        <position position="82"/>
    </location>
    <ligand>
        <name>FMN</name>
        <dbReference type="ChEBI" id="CHEBI:58210"/>
    </ligand>
</feature>
<evidence type="ECO:0000256" key="3">
    <source>
        <dbReference type="ARBA" id="ARBA00022643"/>
    </source>
</evidence>
<feature type="binding site" evidence="6">
    <location>
        <begin position="75"/>
        <end position="76"/>
    </location>
    <ligand>
        <name>FMN</name>
        <dbReference type="ChEBI" id="CHEBI:58210"/>
    </ligand>
</feature>
<keyword evidence="3 6" id="KW-0288">FMN</keyword>
<dbReference type="SUPFAM" id="SSF50475">
    <property type="entry name" value="FMN-binding split barrel"/>
    <property type="match status" value="1"/>
</dbReference>
<dbReference type="HAMAP" id="MF_01629">
    <property type="entry name" value="PdxH"/>
    <property type="match status" value="1"/>
</dbReference>
<reference evidence="9 10" key="1">
    <citation type="submission" date="2022-02" db="EMBL/GenBank/DDBJ databases">
        <title>Genome sequence data of Kingella unionensis sp. nov. strain CICC 24913 (CCUG 75125).</title>
        <authorList>
            <person name="Xiao M."/>
        </authorList>
    </citation>
    <scope>NUCLEOTIDE SEQUENCE [LARGE SCALE GENOMIC DNA]</scope>
    <source>
        <strain evidence="9 10">CICC 24913</strain>
    </source>
</reference>
<comment type="subunit">
    <text evidence="6">Homodimer.</text>
</comment>
<dbReference type="InterPro" id="IPR012349">
    <property type="entry name" value="Split_barrel_FMN-bd"/>
</dbReference>
<keyword evidence="4 6" id="KW-0560">Oxidoreductase</keyword>
<accession>A0ABS9NMX7</accession>
<name>A0ABS9NMX7_9NEIS</name>
<keyword evidence="2 6" id="KW-0285">Flavoprotein</keyword>
<dbReference type="EC" id="1.4.3.5" evidence="6"/>
<proteinExistence type="inferred from homology"/>
<dbReference type="NCBIfam" id="TIGR00558">
    <property type="entry name" value="pdxH"/>
    <property type="match status" value="1"/>
</dbReference>
<comment type="function">
    <text evidence="6">Catalyzes the oxidation of either pyridoxine 5'-phosphate (PNP) or pyridoxamine 5'-phosphate (PMP) into pyridoxal 5'-phosphate (PLP).</text>
</comment>
<comment type="catalytic activity">
    <reaction evidence="6">
        <text>pyridoxine 5'-phosphate + O2 = pyridoxal 5'-phosphate + H2O2</text>
        <dbReference type="Rhea" id="RHEA:15149"/>
        <dbReference type="ChEBI" id="CHEBI:15379"/>
        <dbReference type="ChEBI" id="CHEBI:16240"/>
        <dbReference type="ChEBI" id="CHEBI:58589"/>
        <dbReference type="ChEBI" id="CHEBI:597326"/>
        <dbReference type="EC" id="1.4.3.5"/>
    </reaction>
</comment>
<feature type="binding site" evidence="6">
    <location>
        <position position="130"/>
    </location>
    <ligand>
        <name>substrate</name>
    </ligand>
</feature>
<feature type="binding site" evidence="6">
    <location>
        <begin position="189"/>
        <end position="191"/>
    </location>
    <ligand>
        <name>substrate</name>
    </ligand>
</feature>
<dbReference type="Pfam" id="PF10590">
    <property type="entry name" value="PNP_phzG_C"/>
    <property type="match status" value="1"/>
</dbReference>
<feature type="binding site" evidence="6">
    <location>
        <position position="126"/>
    </location>
    <ligand>
        <name>substrate</name>
    </ligand>
</feature>
<feature type="binding site" evidence="6">
    <location>
        <position position="122"/>
    </location>
    <ligand>
        <name>substrate</name>
    </ligand>
</feature>
<evidence type="ECO:0000259" key="8">
    <source>
        <dbReference type="Pfam" id="PF10590"/>
    </source>
</evidence>
<evidence type="ECO:0000259" key="7">
    <source>
        <dbReference type="Pfam" id="PF01243"/>
    </source>
</evidence>
<feature type="binding site" evidence="6">
    <location>
        <begin position="60"/>
        <end position="65"/>
    </location>
    <ligand>
        <name>FMN</name>
        <dbReference type="ChEBI" id="CHEBI:58210"/>
    </ligand>
</feature>
<dbReference type="InterPro" id="IPR019576">
    <property type="entry name" value="Pyridoxamine_oxidase_dimer_C"/>
</dbReference>
<dbReference type="EMBL" id="JAKOOW010000024">
    <property type="protein sequence ID" value="MCG6504152.1"/>
    <property type="molecule type" value="Genomic_DNA"/>
</dbReference>
<dbReference type="Pfam" id="PF01243">
    <property type="entry name" value="PNPOx_N"/>
    <property type="match status" value="1"/>
</dbReference>
<feature type="binding site" evidence="6">
    <location>
        <position position="183"/>
    </location>
    <ligand>
        <name>FMN</name>
        <dbReference type="ChEBI" id="CHEBI:58210"/>
    </ligand>
</feature>
<feature type="binding site" evidence="6">
    <location>
        <position position="65"/>
    </location>
    <ligand>
        <name>substrate</name>
    </ligand>
</feature>
<keyword evidence="10" id="KW-1185">Reference proteome</keyword>
<feature type="binding site" evidence="6">
    <location>
        <position position="104"/>
    </location>
    <ligand>
        <name>FMN</name>
        <dbReference type="ChEBI" id="CHEBI:58210"/>
    </ligand>
</feature>
<dbReference type="NCBIfam" id="NF004231">
    <property type="entry name" value="PRK05679.1"/>
    <property type="match status" value="1"/>
</dbReference>
<comment type="cofactor">
    <cofactor evidence="6">
        <name>FMN</name>
        <dbReference type="ChEBI" id="CHEBI:58210"/>
    </cofactor>
    <text evidence="6">Binds 1 FMN per subunit.</text>
</comment>
<dbReference type="PANTHER" id="PTHR10851">
    <property type="entry name" value="PYRIDOXINE-5-PHOSPHATE OXIDASE"/>
    <property type="match status" value="1"/>
</dbReference>
<comment type="catalytic activity">
    <reaction evidence="6">
        <text>pyridoxamine 5'-phosphate + O2 + H2O = pyridoxal 5'-phosphate + H2O2 + NH4(+)</text>
        <dbReference type="Rhea" id="RHEA:15817"/>
        <dbReference type="ChEBI" id="CHEBI:15377"/>
        <dbReference type="ChEBI" id="CHEBI:15379"/>
        <dbReference type="ChEBI" id="CHEBI:16240"/>
        <dbReference type="ChEBI" id="CHEBI:28938"/>
        <dbReference type="ChEBI" id="CHEBI:58451"/>
        <dbReference type="ChEBI" id="CHEBI:597326"/>
        <dbReference type="EC" id="1.4.3.5"/>
    </reaction>
</comment>
<gene>
    <name evidence="6 9" type="primary">pdxH</name>
    <name evidence="9" type="ORF">MB824_06555</name>
</gene>
<feature type="binding site" evidence="6">
    <location>
        <begin position="139"/>
        <end position="140"/>
    </location>
    <ligand>
        <name>FMN</name>
        <dbReference type="ChEBI" id="CHEBI:58210"/>
    </ligand>
</feature>
<evidence type="ECO:0000256" key="4">
    <source>
        <dbReference type="ARBA" id="ARBA00023002"/>
    </source>
</evidence>
<feature type="binding site" evidence="6">
    <location>
        <position position="193"/>
    </location>
    <ligand>
        <name>FMN</name>
        <dbReference type="ChEBI" id="CHEBI:58210"/>
    </ligand>
</feature>
<feature type="domain" description="Pyridoxine 5'-phosphate oxidase dimerisation C-terminal" evidence="8">
    <location>
        <begin position="170"/>
        <end position="210"/>
    </location>
</feature>
<sequence length="210" mass="23804">MDLHHIREDYSKQELSESQCSDSPFEQFERWLDEAVKAEANEPTAMNVATVGADGRPSARMVLLKEVNRNGFVFFSNYSSRKGQALAAHPFAALTFFWPELERQVRVEGRVEQLPAHESDAYFDSRPYASRVGAWASEQSTVISGKAVLLARAAAIGAKHPLKVPRPPHWGGYIILPESIEFWQGRPSRLHDRIRYRSENGAWIKERLAP</sequence>
<dbReference type="InterPro" id="IPR019740">
    <property type="entry name" value="Pyridox_Oxase_CS"/>
</dbReference>
<protein>
    <recommendedName>
        <fullName evidence="6">Pyridoxine/pyridoxamine 5'-phosphate oxidase</fullName>
        <ecNumber evidence="6">1.4.3.5</ecNumber>
    </recommendedName>
    <alternativeName>
        <fullName evidence="6">PNP/PMP oxidase</fullName>
        <shortName evidence="6">PNPOx</shortName>
    </alternativeName>
    <alternativeName>
        <fullName evidence="6">Pyridoxal 5'-phosphate synthase</fullName>
    </alternativeName>
</protein>
<evidence type="ECO:0000313" key="10">
    <source>
        <dbReference type="Proteomes" id="UP001298424"/>
    </source>
</evidence>
<evidence type="ECO:0000256" key="1">
    <source>
        <dbReference type="ARBA" id="ARBA00007301"/>
    </source>
</evidence>
<comment type="caution">
    <text evidence="9">The sequence shown here is derived from an EMBL/GenBank/DDBJ whole genome shotgun (WGS) entry which is preliminary data.</text>
</comment>
<comment type="pathway">
    <text evidence="6">Cofactor metabolism; pyridoxal 5'-phosphate salvage; pyridoxal 5'-phosphate from pyridoxamine 5'-phosphate: step 1/1.</text>
</comment>
<evidence type="ECO:0000256" key="2">
    <source>
        <dbReference type="ARBA" id="ARBA00022630"/>
    </source>
</evidence>
<dbReference type="InterPro" id="IPR011576">
    <property type="entry name" value="Pyridox_Oxase_N"/>
</dbReference>
<evidence type="ECO:0000256" key="5">
    <source>
        <dbReference type="ARBA" id="ARBA00023096"/>
    </source>
</evidence>
<evidence type="ECO:0000313" key="9">
    <source>
        <dbReference type="EMBL" id="MCG6504152.1"/>
    </source>
</evidence>
<feature type="domain" description="Pyridoxamine 5'-phosphate oxidase N-terminal" evidence="7">
    <location>
        <begin position="32"/>
        <end position="156"/>
    </location>
</feature>
<dbReference type="Proteomes" id="UP001298424">
    <property type="component" value="Unassembled WGS sequence"/>
</dbReference>
<evidence type="ECO:0000256" key="6">
    <source>
        <dbReference type="HAMAP-Rule" id="MF_01629"/>
    </source>
</evidence>